<keyword evidence="4 8" id="KW-0732">Signal</keyword>
<feature type="compositionally biased region" description="Basic and acidic residues" evidence="7">
    <location>
        <begin position="537"/>
        <end position="568"/>
    </location>
</feature>
<keyword evidence="6" id="KW-0746">Sphingolipid metabolism</keyword>
<dbReference type="GO" id="GO:0004348">
    <property type="term" value="F:glucosylceramidase activity"/>
    <property type="evidence" value="ECO:0007669"/>
    <property type="project" value="UniProtKB-EC"/>
</dbReference>
<dbReference type="Proteomes" id="UP000887560">
    <property type="component" value="Unplaced"/>
</dbReference>
<keyword evidence="5 6" id="KW-0378">Hydrolase</keyword>
<comment type="similarity">
    <text evidence="2 6">Belongs to the glycosyl hydrolase 30 family.</text>
</comment>
<evidence type="ECO:0000256" key="1">
    <source>
        <dbReference type="ARBA" id="ARBA00001013"/>
    </source>
</evidence>
<keyword evidence="6" id="KW-0443">Lipid metabolism</keyword>
<dbReference type="PANTHER" id="PTHR11069:SF23">
    <property type="entry name" value="LYSOSOMAL ACID GLUCOSYLCERAMIDASE"/>
    <property type="match status" value="1"/>
</dbReference>
<dbReference type="PRINTS" id="PR00843">
    <property type="entry name" value="GLHYDRLASE30"/>
</dbReference>
<dbReference type="WBParaSite" id="scf7180000423837.g11718">
    <property type="protein sequence ID" value="scf7180000423837.g11718"/>
    <property type="gene ID" value="scf7180000423837.g11718"/>
</dbReference>
<evidence type="ECO:0000256" key="4">
    <source>
        <dbReference type="ARBA" id="ARBA00022729"/>
    </source>
</evidence>
<evidence type="ECO:0000256" key="3">
    <source>
        <dbReference type="ARBA" id="ARBA00012658"/>
    </source>
</evidence>
<reference evidence="11" key="1">
    <citation type="submission" date="2022-11" db="UniProtKB">
        <authorList>
            <consortium name="WormBaseParasite"/>
        </authorList>
    </citation>
    <scope>IDENTIFICATION</scope>
</reference>
<dbReference type="InterPro" id="IPR033453">
    <property type="entry name" value="Glyco_hydro_30_TIM-barrel"/>
</dbReference>
<feature type="chain" id="PRO_5038023902" description="Glucosylceramidase" evidence="8">
    <location>
        <begin position="19"/>
        <end position="798"/>
    </location>
</feature>
<feature type="region of interest" description="Disordered" evidence="7">
    <location>
        <begin position="384"/>
        <end position="420"/>
    </location>
</feature>
<dbReference type="AlphaFoldDB" id="A0A915PAL9"/>
<feature type="signal peptide" evidence="8">
    <location>
        <begin position="1"/>
        <end position="18"/>
    </location>
</feature>
<evidence type="ECO:0000256" key="7">
    <source>
        <dbReference type="SAM" id="MobiDB-lite"/>
    </source>
</evidence>
<feature type="compositionally biased region" description="Polar residues" evidence="7">
    <location>
        <begin position="384"/>
        <end position="399"/>
    </location>
</feature>
<dbReference type="InterPro" id="IPR001139">
    <property type="entry name" value="Glyco_hydro_30"/>
</dbReference>
<organism evidence="10 11">
    <name type="scientific">Meloidogyne floridensis</name>
    <dbReference type="NCBI Taxonomy" id="298350"/>
    <lineage>
        <taxon>Eukaryota</taxon>
        <taxon>Metazoa</taxon>
        <taxon>Ecdysozoa</taxon>
        <taxon>Nematoda</taxon>
        <taxon>Chromadorea</taxon>
        <taxon>Rhabditida</taxon>
        <taxon>Tylenchina</taxon>
        <taxon>Tylenchomorpha</taxon>
        <taxon>Tylenchoidea</taxon>
        <taxon>Meloidogynidae</taxon>
        <taxon>Meloidogyninae</taxon>
        <taxon>Meloidogyne</taxon>
    </lineage>
</organism>
<evidence type="ECO:0000259" key="9">
    <source>
        <dbReference type="Pfam" id="PF02055"/>
    </source>
</evidence>
<sequence>MFFCLLWLFWLSISSSLANSEKQGYDKDSIVVGYGDHFVQLENKTVILNDKSLIADNINDVLDSQVKDLLIDFYNKPYSGCISDLNEEYIILEYEQKWVEWKGCSVDLITESDHIEFTVLLLLKDCIKREDCQIQNREGGTILPFAYGLGCEQFIKIRNNQGPLYGEGSTCPNRDQCIKSAAYDPGAKIKKPDCMPWTPLEFEWRCVTPHDSPSSLLASIFPVGASEMAAGVKGKFNNQSTAVKVSVRINKDKSIDIGNLAMFLDNKWVLTEKENMLEQVHTSFACVNSILEPEMWEIVNASREEFENKKLLAFYFLPILVPRHRSMGIMKGHNVDTECNNVKIVFSRKEYQMLIIGAPSNRTVNQTEEKPFYKGLLHPLPIRGSQTTLKNNDVLTSSKPSKDKRETTETTTQKTTTTEKEGILTKEEVIVETTNEEEISSYSTKDPSLDFNQTSTIPSINTTNETGIETVGNISINFTISSPTTPTIISSSKETTKEEGFPFKYLIIGGIVGVEGRGKYLNIKSERDEDKIVVKKEDDKKEKEKNKKEEKEEKKEKKKENKKEDLKEKKKKKGHFDEVIVPNTFESNETIGPMTKTKGDIYETDKMEKMLLKHDSSKSDDDREIKDDQLVYYLSDKSQFRLERFSIEKEFREQLKLKEIQIKINTSQKFQKIFGFGGAFTDSVGINLNQLSVDTRQKLLEQYFCEENGIKYNIGRVPIASCDFSTHEYSYMDTPNNFSLNEFKLAPEDYELKIPHILSAINLTRGNLELLASPWSAPGWMKTSGRMKGPGELKGPFN</sequence>
<dbReference type="Pfam" id="PF02055">
    <property type="entry name" value="Glyco_hydro_30"/>
    <property type="match status" value="1"/>
</dbReference>
<feature type="domain" description="Glycosyl hydrolase family 30 TIM-barrel" evidence="9">
    <location>
        <begin position="674"/>
        <end position="795"/>
    </location>
</feature>
<dbReference type="InterPro" id="IPR017853">
    <property type="entry name" value="GH"/>
</dbReference>
<evidence type="ECO:0000256" key="2">
    <source>
        <dbReference type="ARBA" id="ARBA00005382"/>
    </source>
</evidence>
<evidence type="ECO:0000313" key="10">
    <source>
        <dbReference type="Proteomes" id="UP000887560"/>
    </source>
</evidence>
<dbReference type="EC" id="3.2.1.45" evidence="3 6"/>
<dbReference type="SUPFAM" id="SSF51445">
    <property type="entry name" value="(Trans)glycosidases"/>
    <property type="match status" value="1"/>
</dbReference>
<name>A0A915PAL9_9BILA</name>
<dbReference type="PANTHER" id="PTHR11069">
    <property type="entry name" value="GLUCOSYLCERAMIDASE"/>
    <property type="match status" value="1"/>
</dbReference>
<evidence type="ECO:0000256" key="5">
    <source>
        <dbReference type="ARBA" id="ARBA00022801"/>
    </source>
</evidence>
<dbReference type="GO" id="GO:0006680">
    <property type="term" value="P:glucosylceramide catabolic process"/>
    <property type="evidence" value="ECO:0007669"/>
    <property type="project" value="TreeGrafter"/>
</dbReference>
<comment type="catalytic activity">
    <reaction evidence="1">
        <text>a beta-D-glucosyl-(1&lt;-&gt;1')-N-acylsphing-4-enine + H2O = an N-acylsphing-4-enine + D-glucose</text>
        <dbReference type="Rhea" id="RHEA:13269"/>
        <dbReference type="ChEBI" id="CHEBI:4167"/>
        <dbReference type="ChEBI" id="CHEBI:15377"/>
        <dbReference type="ChEBI" id="CHEBI:22801"/>
        <dbReference type="ChEBI" id="CHEBI:52639"/>
        <dbReference type="EC" id="3.2.1.45"/>
    </reaction>
    <physiologicalReaction direction="left-to-right" evidence="1">
        <dbReference type="Rhea" id="RHEA:13270"/>
    </physiologicalReaction>
</comment>
<evidence type="ECO:0000313" key="11">
    <source>
        <dbReference type="WBParaSite" id="scf7180000423837.g11718"/>
    </source>
</evidence>
<proteinExistence type="inferred from homology"/>
<accession>A0A915PAL9</accession>
<evidence type="ECO:0000256" key="8">
    <source>
        <dbReference type="SAM" id="SignalP"/>
    </source>
</evidence>
<keyword evidence="6" id="KW-0326">Glycosidase</keyword>
<dbReference type="GO" id="GO:0016020">
    <property type="term" value="C:membrane"/>
    <property type="evidence" value="ECO:0007669"/>
    <property type="project" value="GOC"/>
</dbReference>
<evidence type="ECO:0000256" key="6">
    <source>
        <dbReference type="RuleBase" id="RU361188"/>
    </source>
</evidence>
<feature type="region of interest" description="Disordered" evidence="7">
    <location>
        <begin position="537"/>
        <end position="569"/>
    </location>
</feature>
<protein>
    <recommendedName>
        <fullName evidence="3 6">Glucosylceramidase</fullName>
        <ecNumber evidence="3 6">3.2.1.45</ecNumber>
    </recommendedName>
</protein>
<dbReference type="Gene3D" id="3.20.20.80">
    <property type="entry name" value="Glycosidases"/>
    <property type="match status" value="1"/>
</dbReference>
<keyword evidence="10" id="KW-1185">Reference proteome</keyword>